<comment type="caution">
    <text evidence="3">The sequence shown here is derived from an EMBL/GenBank/DDBJ whole genome shotgun (WGS) entry which is preliminary data.</text>
</comment>
<dbReference type="SUPFAM" id="SSF109604">
    <property type="entry name" value="HD-domain/PDEase-like"/>
    <property type="match status" value="1"/>
</dbReference>
<evidence type="ECO:0000313" key="3">
    <source>
        <dbReference type="EMBL" id="CAL1543484.1"/>
    </source>
</evidence>
<dbReference type="Gene3D" id="3.30.70.2760">
    <property type="match status" value="1"/>
</dbReference>
<dbReference type="InterPro" id="IPR050135">
    <property type="entry name" value="dGTPase-like"/>
</dbReference>
<dbReference type="SMART" id="SM00471">
    <property type="entry name" value="HDc"/>
    <property type="match status" value="1"/>
</dbReference>
<feature type="domain" description="HD" evidence="2">
    <location>
        <begin position="59"/>
        <end position="171"/>
    </location>
</feature>
<dbReference type="GO" id="GO:0006203">
    <property type="term" value="P:dGTP catabolic process"/>
    <property type="evidence" value="ECO:0007669"/>
    <property type="project" value="TreeGrafter"/>
</dbReference>
<dbReference type="PANTHER" id="PTHR11373:SF4">
    <property type="entry name" value="DEOXYNUCLEOSIDE TRIPHOSPHATE TRIPHOSPHOHYDROLASE SAMHD1"/>
    <property type="match status" value="1"/>
</dbReference>
<protein>
    <recommendedName>
        <fullName evidence="2">HD domain-containing protein</fullName>
    </recommendedName>
</protein>
<dbReference type="GO" id="GO:0005634">
    <property type="term" value="C:nucleus"/>
    <property type="evidence" value="ECO:0007669"/>
    <property type="project" value="TreeGrafter"/>
</dbReference>
<dbReference type="InterPro" id="IPR003607">
    <property type="entry name" value="HD/PDEase_dom"/>
</dbReference>
<dbReference type="EMBL" id="CAXITT010000551">
    <property type="protein sequence ID" value="CAL1543484.1"/>
    <property type="molecule type" value="Genomic_DNA"/>
</dbReference>
<organism evidence="3 4">
    <name type="scientific">Lymnaea stagnalis</name>
    <name type="common">Great pond snail</name>
    <name type="synonym">Helix stagnalis</name>
    <dbReference type="NCBI Taxonomy" id="6523"/>
    <lineage>
        <taxon>Eukaryota</taxon>
        <taxon>Metazoa</taxon>
        <taxon>Spiralia</taxon>
        <taxon>Lophotrochozoa</taxon>
        <taxon>Mollusca</taxon>
        <taxon>Gastropoda</taxon>
        <taxon>Heterobranchia</taxon>
        <taxon>Euthyneura</taxon>
        <taxon>Panpulmonata</taxon>
        <taxon>Hygrophila</taxon>
        <taxon>Lymnaeoidea</taxon>
        <taxon>Lymnaeidae</taxon>
        <taxon>Lymnaea</taxon>
    </lineage>
</organism>
<sequence>MASDDTQMFKKIVNDPIHGHIELHPACVAIIDTPEFQRLRFLKQLGLVYFVFPGAAHNRFEHSIGTCHLAGQFARCLQQNQPRLGVTDKDILCVELAGLCHDLGHGPLSHLFDQKFIPGTEAKKHWKHEEASKAMLDHLIDEHSLMAKGGKLSQYLDEADITFIKEQIDGSRFSSSGEWTCSGRGKEKGFLYEIVSNKRNNVDVDKFDYFARDCHHLGIKNNFDHLRYMRFARVIEVDSEPQICIRDKEIANLYNMFYTRYTLHKYAYQHRVKSIIETMVLDAMLLADQHLTFKGKTNVPLKLSDCIHDMTAYTSLTDDVLFTILYSTSQASDMTQARQIMERIFNRDLYVCVYDSKPLKYDLLKNDEAEIKRSVFSRAQQYEASVTEEDVAVHIAYLDFGMKGQNPVEKLNVYTKHDMEKATRLHQEEASRILGPTTFQEFVVRIMCCVRDTKKCTAIKKASLEVMES</sequence>
<dbReference type="GO" id="GO:0008832">
    <property type="term" value="F:dGTPase activity"/>
    <property type="evidence" value="ECO:0007669"/>
    <property type="project" value="TreeGrafter"/>
</dbReference>
<dbReference type="Proteomes" id="UP001497497">
    <property type="component" value="Unassembled WGS sequence"/>
</dbReference>
<proteinExistence type="inferred from homology"/>
<dbReference type="PROSITE" id="PS51831">
    <property type="entry name" value="HD"/>
    <property type="match status" value="1"/>
</dbReference>
<keyword evidence="4" id="KW-1185">Reference proteome</keyword>
<evidence type="ECO:0000259" key="2">
    <source>
        <dbReference type="PROSITE" id="PS51831"/>
    </source>
</evidence>
<name>A0AAV2IB47_LYMST</name>
<dbReference type="Gene3D" id="1.10.3210.10">
    <property type="entry name" value="Hypothetical protein af1432"/>
    <property type="match status" value="1"/>
</dbReference>
<dbReference type="InterPro" id="IPR006674">
    <property type="entry name" value="HD_domain"/>
</dbReference>
<gene>
    <name evidence="3" type="ORF">GSLYS_00017018001</name>
</gene>
<dbReference type="PANTHER" id="PTHR11373">
    <property type="entry name" value="DEOXYNUCLEOSIDE TRIPHOSPHATE TRIPHOSPHOHYDROLASE"/>
    <property type="match status" value="1"/>
</dbReference>
<accession>A0AAV2IB47</accession>
<evidence type="ECO:0000256" key="1">
    <source>
        <dbReference type="ARBA" id="ARBA00005776"/>
    </source>
</evidence>
<dbReference type="CDD" id="cd00077">
    <property type="entry name" value="HDc"/>
    <property type="match status" value="1"/>
</dbReference>
<reference evidence="3 4" key="1">
    <citation type="submission" date="2024-04" db="EMBL/GenBank/DDBJ databases">
        <authorList>
            <consortium name="Genoscope - CEA"/>
            <person name="William W."/>
        </authorList>
    </citation>
    <scope>NUCLEOTIDE SEQUENCE [LARGE SCALE GENOMIC DNA]</scope>
</reference>
<dbReference type="Pfam" id="PF01966">
    <property type="entry name" value="HD"/>
    <property type="match status" value="1"/>
</dbReference>
<evidence type="ECO:0000313" key="4">
    <source>
        <dbReference type="Proteomes" id="UP001497497"/>
    </source>
</evidence>
<dbReference type="AlphaFoldDB" id="A0AAV2IB47"/>
<comment type="similarity">
    <text evidence="1">Belongs to the SAMHD1 family.</text>
</comment>